<evidence type="ECO:0000256" key="2">
    <source>
        <dbReference type="SAM" id="MobiDB-lite"/>
    </source>
</evidence>
<name>M2QYR9_CERS8</name>
<evidence type="ECO:0000313" key="4">
    <source>
        <dbReference type="Proteomes" id="UP000016930"/>
    </source>
</evidence>
<sequence length="176" mass="20412">MPAASRSPSRKPETKPDLAMTIEHLRTTNDELQRKRADAEKDRDLFRDLYNKASTHASEVSKENNALLDRAMLAEGQVRDGLEMVKGMYEDRIQKLEKEVEHWKGLYQVLTTRDARTNDEVRRRAALEPELRHQNEQLRGDIEILAHDYEPLDPQEHTDTIVEVSREVKIVSLLAE</sequence>
<reference evidence="3 4" key="1">
    <citation type="journal article" date="2012" name="Proc. Natl. Acad. Sci. U.S.A.">
        <title>Comparative genomics of Ceriporiopsis subvermispora and Phanerochaete chrysosporium provide insight into selective ligninolysis.</title>
        <authorList>
            <person name="Fernandez-Fueyo E."/>
            <person name="Ruiz-Duenas F.J."/>
            <person name="Ferreira P."/>
            <person name="Floudas D."/>
            <person name="Hibbett D.S."/>
            <person name="Canessa P."/>
            <person name="Larrondo L.F."/>
            <person name="James T.Y."/>
            <person name="Seelenfreund D."/>
            <person name="Lobos S."/>
            <person name="Polanco R."/>
            <person name="Tello M."/>
            <person name="Honda Y."/>
            <person name="Watanabe T."/>
            <person name="Watanabe T."/>
            <person name="Ryu J.S."/>
            <person name="Kubicek C.P."/>
            <person name="Schmoll M."/>
            <person name="Gaskell J."/>
            <person name="Hammel K.E."/>
            <person name="St John F.J."/>
            <person name="Vanden Wymelenberg A."/>
            <person name="Sabat G."/>
            <person name="Splinter BonDurant S."/>
            <person name="Syed K."/>
            <person name="Yadav J.S."/>
            <person name="Doddapaneni H."/>
            <person name="Subramanian V."/>
            <person name="Lavin J.L."/>
            <person name="Oguiza J.A."/>
            <person name="Perez G."/>
            <person name="Pisabarro A.G."/>
            <person name="Ramirez L."/>
            <person name="Santoyo F."/>
            <person name="Master E."/>
            <person name="Coutinho P.M."/>
            <person name="Henrissat B."/>
            <person name="Lombard V."/>
            <person name="Magnuson J.K."/>
            <person name="Kuees U."/>
            <person name="Hori C."/>
            <person name="Igarashi K."/>
            <person name="Samejima M."/>
            <person name="Held B.W."/>
            <person name="Barry K.W."/>
            <person name="LaButti K.M."/>
            <person name="Lapidus A."/>
            <person name="Lindquist E.A."/>
            <person name="Lucas S.M."/>
            <person name="Riley R."/>
            <person name="Salamov A.A."/>
            <person name="Hoffmeister D."/>
            <person name="Schwenk D."/>
            <person name="Hadar Y."/>
            <person name="Yarden O."/>
            <person name="de Vries R.P."/>
            <person name="Wiebenga A."/>
            <person name="Stenlid J."/>
            <person name="Eastwood D."/>
            <person name="Grigoriev I.V."/>
            <person name="Berka R.M."/>
            <person name="Blanchette R.A."/>
            <person name="Kersten P."/>
            <person name="Martinez A.T."/>
            <person name="Vicuna R."/>
            <person name="Cullen D."/>
        </authorList>
    </citation>
    <scope>NUCLEOTIDE SEQUENCE [LARGE SCALE GENOMIC DNA]</scope>
    <source>
        <strain evidence="3 4">B</strain>
    </source>
</reference>
<feature type="region of interest" description="Disordered" evidence="2">
    <location>
        <begin position="1"/>
        <end position="40"/>
    </location>
</feature>
<dbReference type="STRING" id="914234.M2QYR9"/>
<keyword evidence="1" id="KW-0175">Coiled coil</keyword>
<dbReference type="EMBL" id="KB445824">
    <property type="protein sequence ID" value="EMD31067.1"/>
    <property type="molecule type" value="Genomic_DNA"/>
</dbReference>
<dbReference type="Proteomes" id="UP000016930">
    <property type="component" value="Unassembled WGS sequence"/>
</dbReference>
<dbReference type="AlphaFoldDB" id="M2QYR9"/>
<protein>
    <submittedName>
        <fullName evidence="3">Uncharacterized protein</fullName>
    </submittedName>
</protein>
<feature type="compositionally biased region" description="Basic and acidic residues" evidence="2">
    <location>
        <begin position="23"/>
        <end position="40"/>
    </location>
</feature>
<dbReference type="OrthoDB" id="3647690at2759"/>
<gene>
    <name evidence="3" type="ORF">CERSUDRAFT_127611</name>
</gene>
<organism evidence="3 4">
    <name type="scientific">Ceriporiopsis subvermispora (strain B)</name>
    <name type="common">White-rot fungus</name>
    <name type="synonym">Gelatoporia subvermispora</name>
    <dbReference type="NCBI Taxonomy" id="914234"/>
    <lineage>
        <taxon>Eukaryota</taxon>
        <taxon>Fungi</taxon>
        <taxon>Dikarya</taxon>
        <taxon>Basidiomycota</taxon>
        <taxon>Agaricomycotina</taxon>
        <taxon>Agaricomycetes</taxon>
        <taxon>Polyporales</taxon>
        <taxon>Gelatoporiaceae</taxon>
        <taxon>Gelatoporia</taxon>
    </lineage>
</organism>
<evidence type="ECO:0000256" key="1">
    <source>
        <dbReference type="SAM" id="Coils"/>
    </source>
</evidence>
<proteinExistence type="predicted"/>
<keyword evidence="4" id="KW-1185">Reference proteome</keyword>
<feature type="coiled-coil region" evidence="1">
    <location>
        <begin position="79"/>
        <end position="113"/>
    </location>
</feature>
<accession>M2QYR9</accession>
<evidence type="ECO:0000313" key="3">
    <source>
        <dbReference type="EMBL" id="EMD31067.1"/>
    </source>
</evidence>
<dbReference type="HOGENOM" id="CLU_119620_0_0_1"/>